<feature type="region of interest" description="Disordered" evidence="11">
    <location>
        <begin position="1"/>
        <end position="140"/>
    </location>
</feature>
<keyword evidence="5 10" id="KW-0812">Transmembrane</keyword>
<comment type="catalytic activity">
    <reaction evidence="1 10">
        <text>Cleaves type-1 transmembrane domains using a catalytic dyad composed of serine and histidine that are contributed by different transmembrane domains.</text>
        <dbReference type="EC" id="3.4.21.105"/>
    </reaction>
</comment>
<evidence type="ECO:0000256" key="8">
    <source>
        <dbReference type="ARBA" id="ARBA00022989"/>
    </source>
</evidence>
<comment type="caution">
    <text evidence="10">Lacks conserved residue(s) required for the propagation of feature annotation.</text>
</comment>
<evidence type="ECO:0000256" key="10">
    <source>
        <dbReference type="RuleBase" id="RU362115"/>
    </source>
</evidence>
<proteinExistence type="inferred from homology"/>
<keyword evidence="9 10" id="KW-0472">Membrane</keyword>
<dbReference type="GO" id="GO:0004252">
    <property type="term" value="F:serine-type endopeptidase activity"/>
    <property type="evidence" value="ECO:0007669"/>
    <property type="project" value="InterPro"/>
</dbReference>
<keyword evidence="6 10" id="KW-0378">Hydrolase</keyword>
<feature type="transmembrane region" description="Helical" evidence="10">
    <location>
        <begin position="326"/>
        <end position="349"/>
    </location>
</feature>
<name>A0A6G1HP46_9PEZI</name>
<dbReference type="GO" id="GO:0016020">
    <property type="term" value="C:membrane"/>
    <property type="evidence" value="ECO:0007669"/>
    <property type="project" value="UniProtKB-SubCell"/>
</dbReference>
<keyword evidence="4 10" id="KW-0645">Protease</keyword>
<evidence type="ECO:0000256" key="7">
    <source>
        <dbReference type="ARBA" id="ARBA00022825"/>
    </source>
</evidence>
<organism evidence="13 14">
    <name type="scientific">Trichodelitschia bisporula</name>
    <dbReference type="NCBI Taxonomy" id="703511"/>
    <lineage>
        <taxon>Eukaryota</taxon>
        <taxon>Fungi</taxon>
        <taxon>Dikarya</taxon>
        <taxon>Ascomycota</taxon>
        <taxon>Pezizomycotina</taxon>
        <taxon>Dothideomycetes</taxon>
        <taxon>Dothideomycetes incertae sedis</taxon>
        <taxon>Phaeotrichales</taxon>
        <taxon>Phaeotrichaceae</taxon>
        <taxon>Trichodelitschia</taxon>
    </lineage>
</organism>
<feature type="transmembrane region" description="Helical" evidence="10">
    <location>
        <begin position="446"/>
        <end position="468"/>
    </location>
</feature>
<evidence type="ECO:0000313" key="13">
    <source>
        <dbReference type="EMBL" id="KAF2397684.1"/>
    </source>
</evidence>
<evidence type="ECO:0000256" key="5">
    <source>
        <dbReference type="ARBA" id="ARBA00022692"/>
    </source>
</evidence>
<sequence>MAANNYYDRTNTFTPHETPSYDLGQRTEAPLPPLPSGSSTKGNHPYVDTTVPQSSGMGSPFDDRAYPAQAQGPGYGNGGYDESPYNHGNQNGSGYSSSDPFADRNAIPLQSQKPLPEVQGLDDPENQPPKRGKRRRGKQPVPKGRITWAVYFLSLVQFTVFVVEIIKNATLTGSPIEIHPSFNPMIGPSPYVLINLGARYTPCMREIPVTIDGHPEALTAASPAISHPCPNTTTGEAKCTLATLCGNGLNLDANSDGMQPQPNQWWRFITPIFLHGGIIHIGFNLLLQLTLGRDIERQIGLLRFVLVYMSAGIFGFVFGGNFAPNGLPSMGCSGSLFGILAIVLLDLLYTWRTRPNPIRDLCFVLLDVVISFVLGLLPGLDNFSHIGGFIVGLLLGICILHSPDPLRQRIGLDEPPYTTVEEAQKTGVQSFVRQPMGFFKGRKPLWWAWWLVRAGALLLVLISFILLLRNFYVFEKKCSWCKYLSCLPIKTGNTNWCDVGNLQFKNETTPTKVRRDALLWALGAAGF</sequence>
<dbReference type="Pfam" id="PF01694">
    <property type="entry name" value="Rhomboid"/>
    <property type="match status" value="1"/>
</dbReference>
<protein>
    <recommendedName>
        <fullName evidence="10">Rhomboid-type serine protease</fullName>
        <ecNumber evidence="10">3.4.21.105</ecNumber>
    </recommendedName>
</protein>
<dbReference type="PANTHER" id="PTHR22936">
    <property type="entry name" value="RHOMBOID-RELATED"/>
    <property type="match status" value="1"/>
</dbReference>
<feature type="transmembrane region" description="Helical" evidence="10">
    <location>
        <begin position="146"/>
        <end position="166"/>
    </location>
</feature>
<dbReference type="InterPro" id="IPR022764">
    <property type="entry name" value="Peptidase_S54_rhomboid_dom"/>
</dbReference>
<evidence type="ECO:0000256" key="11">
    <source>
        <dbReference type="SAM" id="MobiDB-lite"/>
    </source>
</evidence>
<dbReference type="OrthoDB" id="2146116at2759"/>
<feature type="transmembrane region" description="Helical" evidence="10">
    <location>
        <begin position="265"/>
        <end position="287"/>
    </location>
</feature>
<dbReference type="Proteomes" id="UP000799640">
    <property type="component" value="Unassembled WGS sequence"/>
</dbReference>
<dbReference type="EC" id="3.4.21.105" evidence="10"/>
<keyword evidence="7 10" id="KW-0720">Serine protease</keyword>
<dbReference type="PANTHER" id="PTHR22936:SF69">
    <property type="entry name" value="RHOMBOID-LIKE PROTEIN"/>
    <property type="match status" value="1"/>
</dbReference>
<evidence type="ECO:0000256" key="4">
    <source>
        <dbReference type="ARBA" id="ARBA00022670"/>
    </source>
</evidence>
<dbReference type="SUPFAM" id="SSF144091">
    <property type="entry name" value="Rhomboid-like"/>
    <property type="match status" value="1"/>
</dbReference>
<comment type="subcellular location">
    <subcellularLocation>
        <location evidence="2 10">Membrane</location>
        <topology evidence="2 10">Multi-pass membrane protein</topology>
    </subcellularLocation>
</comment>
<comment type="similarity">
    <text evidence="3 10">Belongs to the peptidase S54 family.</text>
</comment>
<evidence type="ECO:0000256" key="3">
    <source>
        <dbReference type="ARBA" id="ARBA00009045"/>
    </source>
</evidence>
<gene>
    <name evidence="13" type="ORF">EJ06DRAFT_532679</name>
</gene>
<dbReference type="InterPro" id="IPR002610">
    <property type="entry name" value="Peptidase_S54_rhomboid-like"/>
</dbReference>
<dbReference type="InterPro" id="IPR035952">
    <property type="entry name" value="Rhomboid-like_sf"/>
</dbReference>
<keyword evidence="14" id="KW-1185">Reference proteome</keyword>
<evidence type="ECO:0000256" key="9">
    <source>
        <dbReference type="ARBA" id="ARBA00023136"/>
    </source>
</evidence>
<feature type="compositionally biased region" description="Polar residues" evidence="11">
    <location>
        <begin position="86"/>
        <end position="99"/>
    </location>
</feature>
<evidence type="ECO:0000313" key="14">
    <source>
        <dbReference type="Proteomes" id="UP000799640"/>
    </source>
</evidence>
<feature type="compositionally biased region" description="Polar residues" evidence="11">
    <location>
        <begin position="7"/>
        <end position="17"/>
    </location>
</feature>
<evidence type="ECO:0000256" key="2">
    <source>
        <dbReference type="ARBA" id="ARBA00004141"/>
    </source>
</evidence>
<feature type="transmembrane region" description="Helical" evidence="10">
    <location>
        <begin position="361"/>
        <end position="377"/>
    </location>
</feature>
<reference evidence="13" key="1">
    <citation type="journal article" date="2020" name="Stud. Mycol.">
        <title>101 Dothideomycetes genomes: a test case for predicting lifestyles and emergence of pathogens.</title>
        <authorList>
            <person name="Haridas S."/>
            <person name="Albert R."/>
            <person name="Binder M."/>
            <person name="Bloem J."/>
            <person name="Labutti K."/>
            <person name="Salamov A."/>
            <person name="Andreopoulos B."/>
            <person name="Baker S."/>
            <person name="Barry K."/>
            <person name="Bills G."/>
            <person name="Bluhm B."/>
            <person name="Cannon C."/>
            <person name="Castanera R."/>
            <person name="Culley D."/>
            <person name="Daum C."/>
            <person name="Ezra D."/>
            <person name="Gonzalez J."/>
            <person name="Henrissat B."/>
            <person name="Kuo A."/>
            <person name="Liang C."/>
            <person name="Lipzen A."/>
            <person name="Lutzoni F."/>
            <person name="Magnuson J."/>
            <person name="Mondo S."/>
            <person name="Nolan M."/>
            <person name="Ohm R."/>
            <person name="Pangilinan J."/>
            <person name="Park H.-J."/>
            <person name="Ramirez L."/>
            <person name="Alfaro M."/>
            <person name="Sun H."/>
            <person name="Tritt A."/>
            <person name="Yoshinaga Y."/>
            <person name="Zwiers L.-H."/>
            <person name="Turgeon B."/>
            <person name="Goodwin S."/>
            <person name="Spatafora J."/>
            <person name="Crous P."/>
            <person name="Grigoriev I."/>
        </authorList>
    </citation>
    <scope>NUCLEOTIDE SEQUENCE</scope>
    <source>
        <strain evidence="13">CBS 262.69</strain>
    </source>
</reference>
<keyword evidence="8 10" id="KW-1133">Transmembrane helix</keyword>
<dbReference type="AlphaFoldDB" id="A0A6G1HP46"/>
<feature type="transmembrane region" description="Helical" evidence="10">
    <location>
        <begin position="299"/>
        <end position="320"/>
    </location>
</feature>
<dbReference type="EMBL" id="ML996702">
    <property type="protein sequence ID" value="KAF2397684.1"/>
    <property type="molecule type" value="Genomic_DNA"/>
</dbReference>
<comment type="function">
    <text evidence="10">Serine protease involved in intramembrane proteolysis.</text>
</comment>
<accession>A0A6G1HP46</accession>
<evidence type="ECO:0000259" key="12">
    <source>
        <dbReference type="Pfam" id="PF01694"/>
    </source>
</evidence>
<dbReference type="GO" id="GO:0006508">
    <property type="term" value="P:proteolysis"/>
    <property type="evidence" value="ECO:0007669"/>
    <property type="project" value="UniProtKB-KW"/>
</dbReference>
<feature type="domain" description="Peptidase S54 rhomboid" evidence="12">
    <location>
        <begin position="263"/>
        <end position="400"/>
    </location>
</feature>
<dbReference type="Gene3D" id="1.20.1540.10">
    <property type="entry name" value="Rhomboid-like"/>
    <property type="match status" value="1"/>
</dbReference>
<evidence type="ECO:0000256" key="1">
    <source>
        <dbReference type="ARBA" id="ARBA00000156"/>
    </source>
</evidence>
<evidence type="ECO:0000256" key="6">
    <source>
        <dbReference type="ARBA" id="ARBA00022801"/>
    </source>
</evidence>